<organism evidence="1">
    <name type="scientific">marine sediment metagenome</name>
    <dbReference type="NCBI Taxonomy" id="412755"/>
    <lineage>
        <taxon>unclassified sequences</taxon>
        <taxon>metagenomes</taxon>
        <taxon>ecological metagenomes</taxon>
    </lineage>
</organism>
<dbReference type="EMBL" id="LAZR01002716">
    <property type="protein sequence ID" value="KKN26463.1"/>
    <property type="molecule type" value="Genomic_DNA"/>
</dbReference>
<dbReference type="AlphaFoldDB" id="A0A0F9SAR7"/>
<name>A0A0F9SAR7_9ZZZZ</name>
<evidence type="ECO:0000313" key="1">
    <source>
        <dbReference type="EMBL" id="KKN26463.1"/>
    </source>
</evidence>
<reference evidence="1" key="1">
    <citation type="journal article" date="2015" name="Nature">
        <title>Complex archaea that bridge the gap between prokaryotes and eukaryotes.</title>
        <authorList>
            <person name="Spang A."/>
            <person name="Saw J.H."/>
            <person name="Jorgensen S.L."/>
            <person name="Zaremba-Niedzwiedzka K."/>
            <person name="Martijn J."/>
            <person name="Lind A.E."/>
            <person name="van Eijk R."/>
            <person name="Schleper C."/>
            <person name="Guy L."/>
            <person name="Ettema T.J."/>
        </authorList>
    </citation>
    <scope>NUCLEOTIDE SEQUENCE</scope>
</reference>
<protein>
    <submittedName>
        <fullName evidence="1">Uncharacterized protein</fullName>
    </submittedName>
</protein>
<accession>A0A0F9SAR7</accession>
<proteinExistence type="predicted"/>
<comment type="caution">
    <text evidence="1">The sequence shown here is derived from an EMBL/GenBank/DDBJ whole genome shotgun (WGS) entry which is preliminary data.</text>
</comment>
<sequence>MAFDFDLEAAINAIAALELAITTPTPGIITAYGYNSNPGEIADVALFPAVVHVNRGPVPPEDGFSDMRMVPGGYYVAYDIDSIAMIIEVVPEQFPADEGTANLFWKSILETFLNLTNKASLATNSKAAEYRFIPGSPSYGLVSWPPVQPPLRRYWGYTYTHRFLFFGGGG</sequence>
<gene>
    <name evidence="1" type="ORF">LCGC14_0874350</name>
</gene>